<comment type="catalytic activity">
    <reaction evidence="1">
        <text>a uridine in RNA = a pseudouridine in RNA</text>
        <dbReference type="Rhea" id="RHEA:48348"/>
        <dbReference type="Rhea" id="RHEA-COMP:12068"/>
        <dbReference type="Rhea" id="RHEA-COMP:12069"/>
        <dbReference type="ChEBI" id="CHEBI:65314"/>
        <dbReference type="ChEBI" id="CHEBI:65315"/>
    </reaction>
</comment>
<evidence type="ECO:0000256" key="2">
    <source>
        <dbReference type="ARBA" id="ARBA00031870"/>
    </source>
</evidence>
<dbReference type="GO" id="GO:0006396">
    <property type="term" value="P:RNA processing"/>
    <property type="evidence" value="ECO:0007669"/>
    <property type="project" value="UniProtKB-ARBA"/>
</dbReference>
<dbReference type="GO" id="GO:0009982">
    <property type="term" value="F:pseudouridine synthase activity"/>
    <property type="evidence" value="ECO:0007669"/>
    <property type="project" value="InterPro"/>
</dbReference>
<organism evidence="5 6">
    <name type="scientific">Sellimonas catena</name>
    <dbReference type="NCBI Taxonomy" id="2994035"/>
    <lineage>
        <taxon>Bacteria</taxon>
        <taxon>Bacillati</taxon>
        <taxon>Bacillota</taxon>
        <taxon>Clostridia</taxon>
        <taxon>Lachnospirales</taxon>
        <taxon>Lachnospiraceae</taxon>
        <taxon>Sellimonas</taxon>
    </lineage>
</organism>
<proteinExistence type="predicted"/>
<comment type="caution">
    <text evidence="5">The sequence shown here is derived from an EMBL/GenBank/DDBJ whole genome shotgun (WGS) entry which is preliminary data.</text>
</comment>
<evidence type="ECO:0000256" key="1">
    <source>
        <dbReference type="ARBA" id="ARBA00000073"/>
    </source>
</evidence>
<name>A0A9W6CAZ7_9FIRM</name>
<reference evidence="5" key="3">
    <citation type="journal article" date="2023" name="Int. J. Syst. Evol. Microbiol.">
        <title>Sellimonas catena sp. nov., isolated from human faeces.</title>
        <authorList>
            <person name="Hisatomi A."/>
            <person name="Ohkuma M."/>
            <person name="Sakamoto M."/>
        </authorList>
    </citation>
    <scope>NUCLEOTIDE SEQUENCE</scope>
    <source>
        <strain evidence="5">18CBH55</strain>
    </source>
</reference>
<reference evidence="5" key="2">
    <citation type="submission" date="2022-11" db="EMBL/GenBank/DDBJ databases">
        <title>Draft genome sequence of Sellimonas catena strain 18CBH55.</title>
        <authorList>
            <person name="Hisatomi A."/>
            <person name="Ohkuma M."/>
            <person name="Sakamoto M."/>
        </authorList>
    </citation>
    <scope>NUCLEOTIDE SEQUENCE</scope>
    <source>
        <strain evidence="5">18CBH55</strain>
    </source>
</reference>
<dbReference type="CDD" id="cd02869">
    <property type="entry name" value="PseudoU_synth_RluA_like"/>
    <property type="match status" value="1"/>
</dbReference>
<evidence type="ECO:0000256" key="3">
    <source>
        <dbReference type="ARBA" id="ARBA00033164"/>
    </source>
</evidence>
<dbReference type="EMBL" id="BSCH01000008">
    <property type="protein sequence ID" value="GLG90106.1"/>
    <property type="molecule type" value="Genomic_DNA"/>
</dbReference>
<dbReference type="GO" id="GO:0003723">
    <property type="term" value="F:RNA binding"/>
    <property type="evidence" value="ECO:0007669"/>
    <property type="project" value="InterPro"/>
</dbReference>
<reference evidence="5" key="1">
    <citation type="submission" date="2022-11" db="EMBL/GenBank/DDBJ databases">
        <title>Draft genome sequence of Sellimonas catena strain 18CBH55.</title>
        <authorList>
            <person name="Atsushi H."/>
            <person name="Moriya O."/>
            <person name="Mitsuo S."/>
        </authorList>
    </citation>
    <scope>NUCLEOTIDE SEQUENCE</scope>
    <source>
        <strain evidence="5">18CBH55</strain>
    </source>
</reference>
<dbReference type="AlphaFoldDB" id="A0A9W6CAZ7"/>
<dbReference type="InterPro" id="IPR050188">
    <property type="entry name" value="RluA_PseudoU_synthase"/>
</dbReference>
<dbReference type="PANTHER" id="PTHR21600">
    <property type="entry name" value="MITOCHONDRIAL RNA PSEUDOURIDINE SYNTHASE"/>
    <property type="match status" value="1"/>
</dbReference>
<evidence type="ECO:0000313" key="6">
    <source>
        <dbReference type="Proteomes" id="UP001145094"/>
    </source>
</evidence>
<dbReference type="RefSeq" id="WP_087254153.1">
    <property type="nucleotide sequence ID" value="NZ_BSCH01000008.1"/>
</dbReference>
<evidence type="ECO:0000259" key="4">
    <source>
        <dbReference type="Pfam" id="PF00849"/>
    </source>
</evidence>
<dbReference type="GO" id="GO:0001522">
    <property type="term" value="P:pseudouridine synthesis"/>
    <property type="evidence" value="ECO:0007669"/>
    <property type="project" value="InterPro"/>
</dbReference>
<gene>
    <name evidence="5" type="ORF">Selli2_15330</name>
</gene>
<dbReference type="Gene3D" id="3.30.2350.10">
    <property type="entry name" value="Pseudouridine synthase"/>
    <property type="match status" value="1"/>
</dbReference>
<dbReference type="InterPro" id="IPR006145">
    <property type="entry name" value="PsdUridine_synth_RsuA/RluA"/>
</dbReference>
<dbReference type="Pfam" id="PF00849">
    <property type="entry name" value="PseudoU_synth_2"/>
    <property type="match status" value="1"/>
</dbReference>
<evidence type="ECO:0000313" key="5">
    <source>
        <dbReference type="EMBL" id="GLG90106.1"/>
    </source>
</evidence>
<dbReference type="InterPro" id="IPR020103">
    <property type="entry name" value="PsdUridine_synth_cat_dom_sf"/>
</dbReference>
<sequence length="232" mass="25692">MKPEILFEDSEILVCHKPAGMAVQTASFSSQDMVSLLKNHLMREARKSGTPLKGAPYLAVIHRLDQPVEGILVFGKTKKAAAALNTQLTGDGFGKYYEAVTEGAPTESSGTLTDWLVRDGRTNLSSVCSPDTPDAKKALLDYQVLGEFTKDSQRFCRLSVHLHTGRHHQIRVQLAHAGCPILGDRKYNPDGIPSRRLHLCACRLDFLHPSTKKPLHFEIRPFFSAEDPGNLF</sequence>
<feature type="domain" description="Pseudouridine synthase RsuA/RluA-like" evidence="4">
    <location>
        <begin position="12"/>
        <end position="176"/>
    </location>
</feature>
<dbReference type="GO" id="GO:0140098">
    <property type="term" value="F:catalytic activity, acting on RNA"/>
    <property type="evidence" value="ECO:0007669"/>
    <property type="project" value="UniProtKB-ARBA"/>
</dbReference>
<dbReference type="Proteomes" id="UP001145094">
    <property type="component" value="Unassembled WGS sequence"/>
</dbReference>
<accession>A0A9W6CAZ7</accession>
<protein>
    <recommendedName>
        <fullName evidence="2">RNA pseudouridylate synthase</fullName>
    </recommendedName>
    <alternativeName>
        <fullName evidence="3">RNA-uridine isomerase</fullName>
    </alternativeName>
</protein>
<dbReference type="SUPFAM" id="SSF55120">
    <property type="entry name" value="Pseudouridine synthase"/>
    <property type="match status" value="1"/>
</dbReference>